<gene>
    <name evidence="3" type="ORF">SIN8267_00718</name>
</gene>
<dbReference type="InterPro" id="IPR010648">
    <property type="entry name" value="UPF0270"/>
</dbReference>
<proteinExistence type="inferred from homology"/>
<dbReference type="SUPFAM" id="SSF118001">
    <property type="entry name" value="YehU-like"/>
    <property type="match status" value="1"/>
</dbReference>
<dbReference type="Pfam" id="PF06794">
    <property type="entry name" value="UPF0270"/>
    <property type="match status" value="1"/>
</dbReference>
<protein>
    <recommendedName>
        <fullName evidence="5">YheU family protein</fullName>
    </recommendedName>
</protein>
<evidence type="ECO:0000256" key="2">
    <source>
        <dbReference type="SAM" id="MobiDB-lite"/>
    </source>
</evidence>
<evidence type="ECO:0000313" key="4">
    <source>
        <dbReference type="Proteomes" id="UP000838100"/>
    </source>
</evidence>
<sequence length="106" mass="12044">MKIPYQQLSSDTLDALLEEVVSRNGTDYGSIETSIEQRKQQLLSALTSEKVAVYFDTETETVNILSPREIEEMKRQQAQADNAVQEPSFYAPEIDFDQSVDSDYES</sequence>
<dbReference type="RefSeq" id="WP_237443303.1">
    <property type="nucleotide sequence ID" value="NZ_CAKLPX010000001.1"/>
</dbReference>
<accession>A0ABM9AD58</accession>
<feature type="region of interest" description="Disordered" evidence="2">
    <location>
        <begin position="73"/>
        <end position="106"/>
    </location>
</feature>
<keyword evidence="4" id="KW-1185">Reference proteome</keyword>
<dbReference type="Proteomes" id="UP000838100">
    <property type="component" value="Unassembled WGS sequence"/>
</dbReference>
<organism evidence="3 4">
    <name type="scientific">Sinobacterium norvegicum</name>
    <dbReference type="NCBI Taxonomy" id="1641715"/>
    <lineage>
        <taxon>Bacteria</taxon>
        <taxon>Pseudomonadati</taxon>
        <taxon>Pseudomonadota</taxon>
        <taxon>Gammaproteobacteria</taxon>
        <taxon>Cellvibrionales</taxon>
        <taxon>Spongiibacteraceae</taxon>
        <taxon>Sinobacterium</taxon>
    </lineage>
</organism>
<evidence type="ECO:0000256" key="1">
    <source>
        <dbReference type="ARBA" id="ARBA00006450"/>
    </source>
</evidence>
<evidence type="ECO:0000313" key="3">
    <source>
        <dbReference type="EMBL" id="CAH0990624.1"/>
    </source>
</evidence>
<comment type="similarity">
    <text evidence="1">Belongs to the UPF0270 family.</text>
</comment>
<comment type="caution">
    <text evidence="3">The sequence shown here is derived from an EMBL/GenBank/DDBJ whole genome shotgun (WGS) entry which is preliminary data.</text>
</comment>
<evidence type="ECO:0008006" key="5">
    <source>
        <dbReference type="Google" id="ProtNLM"/>
    </source>
</evidence>
<dbReference type="Gene3D" id="1.10.10.610">
    <property type="entry name" value="YehU-like"/>
    <property type="match status" value="1"/>
</dbReference>
<dbReference type="EMBL" id="CAKLPX010000001">
    <property type="protein sequence ID" value="CAH0990624.1"/>
    <property type="molecule type" value="Genomic_DNA"/>
</dbReference>
<name>A0ABM9AD58_9GAMM</name>
<dbReference type="InterPro" id="IPR036685">
    <property type="entry name" value="YehU-like_sf"/>
</dbReference>
<reference evidence="3" key="1">
    <citation type="submission" date="2021-12" db="EMBL/GenBank/DDBJ databases">
        <authorList>
            <person name="Rodrigo-Torres L."/>
            <person name="Arahal R. D."/>
            <person name="Lucena T."/>
        </authorList>
    </citation>
    <scope>NUCLEOTIDE SEQUENCE</scope>
    <source>
        <strain evidence="3">CECT 8267</strain>
    </source>
</reference>
<feature type="compositionally biased region" description="Acidic residues" evidence="2">
    <location>
        <begin position="94"/>
        <end position="106"/>
    </location>
</feature>